<evidence type="ECO:0000256" key="5">
    <source>
        <dbReference type="ARBA" id="ARBA00023270"/>
    </source>
</evidence>
<keyword evidence="3" id="KW-0808">Transferase</keyword>
<dbReference type="eggNOG" id="arCOG04044">
    <property type="taxonomic scope" value="Archaea"/>
</dbReference>
<dbReference type="AlphaFoldDB" id="D2RIA9"/>
<name>D2RIA9_ARCPA</name>
<dbReference type="NCBIfam" id="NF005556">
    <property type="entry name" value="PRK07226.1"/>
    <property type="match status" value="1"/>
</dbReference>
<keyword evidence="4" id="KW-0057">Aromatic amino acid biosynthesis</keyword>
<dbReference type="GO" id="GO:0009073">
    <property type="term" value="P:aromatic amino acid family biosynthetic process"/>
    <property type="evidence" value="ECO:0007669"/>
    <property type="project" value="UniProtKB-KW"/>
</dbReference>
<gene>
    <name evidence="8" type="ordered locus">Arcpr_0973</name>
</gene>
<dbReference type="InterPro" id="IPR010210">
    <property type="entry name" value="ADH_synthase"/>
</dbReference>
<dbReference type="CDD" id="cd00958">
    <property type="entry name" value="DhnA"/>
    <property type="match status" value="1"/>
</dbReference>
<comment type="similarity">
    <text evidence="1">Belongs to the DeoC/FbaB aldolase family.</text>
</comment>
<dbReference type="Pfam" id="PF01791">
    <property type="entry name" value="DeoC"/>
    <property type="match status" value="1"/>
</dbReference>
<organism evidence="8 9">
    <name type="scientific">Archaeoglobus profundus (strain DSM 5631 / JCM 9629 / NBRC 100127 / Av18)</name>
    <dbReference type="NCBI Taxonomy" id="572546"/>
    <lineage>
        <taxon>Archaea</taxon>
        <taxon>Methanobacteriati</taxon>
        <taxon>Methanobacteriota</taxon>
        <taxon>Archaeoglobi</taxon>
        <taxon>Archaeoglobales</taxon>
        <taxon>Archaeoglobaceae</taxon>
        <taxon>Archaeoglobus</taxon>
    </lineage>
</organism>
<protein>
    <recommendedName>
        <fullName evidence="6">2-amino-3,7-dideoxy-D-threo-hept-6-ulosonate synthase</fullName>
        <ecNumber evidence="6">2.2.1.10</ecNumber>
    </recommendedName>
</protein>
<sequence>MSKKRRLKRVLRDGRTVIVPMDHGVSKPIAGLEEVERILKEIDGIVDAVVLHKGVAKRVDYVNEMDMGLIVHLSASTCLVEPNEKVLVTSVEKAIKLGADAVSIHVNLGSKTEREQLRDLGIVSEICDDWGIPLLAMVYARGEGLNERDPELVKHCVRVAYELGADIVKTAYTGSVESFAEVVELAEIPVVIAGGSKKSEFEILREVAEAMNAGASGVAIGRNVFQHRNPKAMAKALRMIVHENASLKEVII</sequence>
<keyword evidence="8" id="KW-0456">Lyase</keyword>
<accession>D2RIA9</accession>
<dbReference type="HOGENOM" id="CLU_057069_2_0_2"/>
<dbReference type="EC" id="2.2.1.10" evidence="6"/>
<dbReference type="InterPro" id="IPR013785">
    <property type="entry name" value="Aldolase_TIM"/>
</dbReference>
<dbReference type="RefSeq" id="WP_012940370.1">
    <property type="nucleotide sequence ID" value="NC_013741.1"/>
</dbReference>
<dbReference type="PIRSF" id="PIRSF038992">
    <property type="entry name" value="Aldolase_Ia"/>
    <property type="match status" value="1"/>
</dbReference>
<evidence type="ECO:0000256" key="2">
    <source>
        <dbReference type="ARBA" id="ARBA00022605"/>
    </source>
</evidence>
<evidence type="ECO:0000313" key="9">
    <source>
        <dbReference type="Proteomes" id="UP000001901"/>
    </source>
</evidence>
<dbReference type="STRING" id="572546.Arcpr_0973"/>
<dbReference type="GO" id="GO:0008652">
    <property type="term" value="P:amino acid biosynthetic process"/>
    <property type="evidence" value="ECO:0007669"/>
    <property type="project" value="UniProtKB-KW"/>
</dbReference>
<dbReference type="PANTHER" id="PTHR47916:SF1">
    <property type="entry name" value="3-HYDROXY-5-PHOSPHONOOXYPENTANE-2,4-DIONE THIOLASE"/>
    <property type="match status" value="1"/>
</dbReference>
<dbReference type="Gene3D" id="3.20.20.70">
    <property type="entry name" value="Aldolase class I"/>
    <property type="match status" value="1"/>
</dbReference>
<feature type="active site" description="Proton donor" evidence="7">
    <location>
        <position position="139"/>
    </location>
</feature>
<feature type="active site" description="Schiff-base intermediate with dihydroxyacetone-P" evidence="7">
    <location>
        <position position="169"/>
    </location>
</feature>
<dbReference type="PaxDb" id="572546-Arcpr_0973"/>
<reference evidence="8 9" key="1">
    <citation type="journal article" date="2010" name="Stand. Genomic Sci.">
        <title>Complete genome sequence of Archaeoglobus profundus type strain (AV18).</title>
        <authorList>
            <person name="von Jan M."/>
            <person name="Lapidus A."/>
            <person name="Del Rio T.G."/>
            <person name="Copeland A."/>
            <person name="Tice H."/>
            <person name="Cheng J.F."/>
            <person name="Lucas S."/>
            <person name="Chen F."/>
            <person name="Nolan M."/>
            <person name="Goodwin L."/>
            <person name="Han C."/>
            <person name="Pitluck S."/>
            <person name="Liolios K."/>
            <person name="Ivanova N."/>
            <person name="Mavromatis K."/>
            <person name="Ovchinnikova G."/>
            <person name="Chertkov O."/>
            <person name="Pati A."/>
            <person name="Chen A."/>
            <person name="Palaniappan K."/>
            <person name="Land M."/>
            <person name="Hauser L."/>
            <person name="Chang Y.J."/>
            <person name="Jeffries C.D."/>
            <person name="Saunders E."/>
            <person name="Brettin T."/>
            <person name="Detter J.C."/>
            <person name="Chain P."/>
            <person name="Eichinger K."/>
            <person name="Huber H."/>
            <person name="Spring S."/>
            <person name="Rohde M."/>
            <person name="Goker M."/>
            <person name="Wirth R."/>
            <person name="Woyke T."/>
            <person name="Bristow J."/>
            <person name="Eisen J.A."/>
            <person name="Markowitz V."/>
            <person name="Hugenholtz P."/>
            <person name="Kyrpides N.C."/>
            <person name="Klenk H.P."/>
        </authorList>
    </citation>
    <scope>NUCLEOTIDE SEQUENCE [LARGE SCALE GENOMIC DNA]</scope>
    <source>
        <strain evidence="9">DSM 5631 / JCM 9629 / NBRC 100127 / Av18</strain>
    </source>
</reference>
<keyword evidence="9" id="KW-1185">Reference proteome</keyword>
<dbReference type="InterPro" id="IPR041720">
    <property type="entry name" value="FbaB-like"/>
</dbReference>
<dbReference type="InterPro" id="IPR002915">
    <property type="entry name" value="DeoC/FbaB/LacD_aldolase"/>
</dbReference>
<dbReference type="InterPro" id="IPR050456">
    <property type="entry name" value="DeoC/FbaB_aldolase"/>
</dbReference>
<dbReference type="SMART" id="SM01133">
    <property type="entry name" value="DeoC"/>
    <property type="match status" value="1"/>
</dbReference>
<keyword evidence="2" id="KW-0028">Amino-acid biosynthesis</keyword>
<dbReference type="NCBIfam" id="TIGR01949">
    <property type="entry name" value="ADH_synth"/>
    <property type="match status" value="1"/>
</dbReference>
<dbReference type="GO" id="GO:0004332">
    <property type="term" value="F:fructose-bisphosphate aldolase activity"/>
    <property type="evidence" value="ECO:0007669"/>
    <property type="project" value="InterPro"/>
</dbReference>
<evidence type="ECO:0000313" key="8">
    <source>
        <dbReference type="EMBL" id="ADB58034.1"/>
    </source>
</evidence>
<evidence type="ECO:0000256" key="3">
    <source>
        <dbReference type="ARBA" id="ARBA00022679"/>
    </source>
</evidence>
<evidence type="ECO:0000256" key="7">
    <source>
        <dbReference type="PIRSR" id="PIRSR038992-1"/>
    </source>
</evidence>
<dbReference type="GeneID" id="8739642"/>
<evidence type="ECO:0000256" key="6">
    <source>
        <dbReference type="NCBIfam" id="TIGR01949"/>
    </source>
</evidence>
<dbReference type="GO" id="GO:0016836">
    <property type="term" value="F:hydro-lyase activity"/>
    <property type="evidence" value="ECO:0007669"/>
    <property type="project" value="InterPro"/>
</dbReference>
<dbReference type="GO" id="GO:0016740">
    <property type="term" value="F:transferase activity"/>
    <property type="evidence" value="ECO:0007669"/>
    <property type="project" value="UniProtKB-KW"/>
</dbReference>
<dbReference type="OrthoDB" id="50091at2157"/>
<keyword evidence="5" id="KW-0704">Schiff base</keyword>
<proteinExistence type="inferred from homology"/>
<dbReference type="PANTHER" id="PTHR47916">
    <property type="entry name" value="FRUCTOSE-BISPHOSPHATE ALDOLASE CLASS 1"/>
    <property type="match status" value="1"/>
</dbReference>
<dbReference type="SUPFAM" id="SSF51569">
    <property type="entry name" value="Aldolase"/>
    <property type="match status" value="1"/>
</dbReference>
<dbReference type="EMBL" id="CP001857">
    <property type="protein sequence ID" value="ADB58034.1"/>
    <property type="molecule type" value="Genomic_DNA"/>
</dbReference>
<evidence type="ECO:0000256" key="4">
    <source>
        <dbReference type="ARBA" id="ARBA00023141"/>
    </source>
</evidence>
<dbReference type="Proteomes" id="UP000001901">
    <property type="component" value="Chromosome"/>
</dbReference>
<evidence type="ECO:0000256" key="1">
    <source>
        <dbReference type="ARBA" id="ARBA00008116"/>
    </source>
</evidence>
<dbReference type="KEGG" id="apo:Arcpr_0973"/>